<name>H2CFU3_9LEPT</name>
<dbReference type="Proteomes" id="UP000005737">
    <property type="component" value="Unassembled WGS sequence"/>
</dbReference>
<evidence type="ECO:0000313" key="2">
    <source>
        <dbReference type="EMBL" id="EHQ06792.1"/>
    </source>
</evidence>
<reference evidence="2 3" key="1">
    <citation type="submission" date="2011-10" db="EMBL/GenBank/DDBJ databases">
        <title>The Improved High-Quality Draft genome of Leptonema illini DSM 21528.</title>
        <authorList>
            <consortium name="US DOE Joint Genome Institute (JGI-PGF)"/>
            <person name="Lucas S."/>
            <person name="Copeland A."/>
            <person name="Lapidus A."/>
            <person name="Glavina del Rio T."/>
            <person name="Dalin E."/>
            <person name="Tice H."/>
            <person name="Bruce D."/>
            <person name="Goodwin L."/>
            <person name="Pitluck S."/>
            <person name="Peters L."/>
            <person name="Mikhailova N."/>
            <person name="Held B."/>
            <person name="Kyrpides N."/>
            <person name="Mavromatis K."/>
            <person name="Ivanova N."/>
            <person name="Markowitz V."/>
            <person name="Cheng J.-F."/>
            <person name="Hugenholtz P."/>
            <person name="Woyke T."/>
            <person name="Wu D."/>
            <person name="Gronow S."/>
            <person name="Wellnitz S."/>
            <person name="Brambilla E.-M."/>
            <person name="Klenk H.-P."/>
            <person name="Eisen J.A."/>
        </authorList>
    </citation>
    <scope>NUCLEOTIDE SEQUENCE [LARGE SCALE GENOMIC DNA]</scope>
    <source>
        <strain evidence="2 3">DSM 21528</strain>
    </source>
</reference>
<organism evidence="2 3">
    <name type="scientific">Leptonema illini DSM 21528</name>
    <dbReference type="NCBI Taxonomy" id="929563"/>
    <lineage>
        <taxon>Bacteria</taxon>
        <taxon>Pseudomonadati</taxon>
        <taxon>Spirochaetota</taxon>
        <taxon>Spirochaetia</taxon>
        <taxon>Leptospirales</taxon>
        <taxon>Leptospiraceae</taxon>
        <taxon>Leptonema</taxon>
    </lineage>
</organism>
<keyword evidence="3" id="KW-1185">Reference proteome</keyword>
<dbReference type="SUPFAM" id="SSF51735">
    <property type="entry name" value="NAD(P)-binding Rossmann-fold domains"/>
    <property type="match status" value="1"/>
</dbReference>
<gene>
    <name evidence="2" type="ORF">Lepil_2114</name>
</gene>
<evidence type="ECO:0000259" key="1">
    <source>
        <dbReference type="Pfam" id="PF01370"/>
    </source>
</evidence>
<evidence type="ECO:0000313" key="3">
    <source>
        <dbReference type="Proteomes" id="UP000005737"/>
    </source>
</evidence>
<dbReference type="PANTHER" id="PTHR43245">
    <property type="entry name" value="BIFUNCTIONAL POLYMYXIN RESISTANCE PROTEIN ARNA"/>
    <property type="match status" value="1"/>
</dbReference>
<dbReference type="InterPro" id="IPR050177">
    <property type="entry name" value="Lipid_A_modif_metabolic_enz"/>
</dbReference>
<protein>
    <submittedName>
        <fullName evidence="2">NAD-dependent epimerase/dehydratase</fullName>
    </submittedName>
</protein>
<dbReference type="InterPro" id="IPR001509">
    <property type="entry name" value="Epimerase_deHydtase"/>
</dbReference>
<dbReference type="HOGENOM" id="CLU_007383_0_1_12"/>
<accession>H2CFU3</accession>
<sequence>MKIREPVVVTGADGLLGRHMVNRLLREGVRVRALLMPGQNPDPHWTDGHYKQKAEVFFGDIRKPETLIALMHGAGTICHNAAIVTDWAPARDYFDVNVEGTRNLLDLAVKENARFLVASSVTVYGDKLAKIPCDETTSHGKPQGHYSRTKQIQETLCMQYYREKGLPVTVIRPGNIIGTGSKPWIHDLLDQMSRRLPTIIGSGNVSFALCHVENVVEVFYLAMQNEKAIGQIYNGWDDLEKITWKQYVTDLAKIAGYGKQKTLPLALARATAYVCEGIWSILRIRHRPPVTFQALNQVASPMRLSNSKIKQDLGYRDIVDYDDAMKEIAKYLQVI</sequence>
<dbReference type="AlphaFoldDB" id="H2CFU3"/>
<dbReference type="InterPro" id="IPR036291">
    <property type="entry name" value="NAD(P)-bd_dom_sf"/>
</dbReference>
<dbReference type="EMBL" id="JH597773">
    <property type="protein sequence ID" value="EHQ06792.1"/>
    <property type="molecule type" value="Genomic_DNA"/>
</dbReference>
<dbReference type="STRING" id="183.GCA_002009735_03879"/>
<dbReference type="Gene3D" id="3.40.50.720">
    <property type="entry name" value="NAD(P)-binding Rossmann-like Domain"/>
    <property type="match status" value="1"/>
</dbReference>
<proteinExistence type="predicted"/>
<dbReference type="RefSeq" id="WP_002772481.1">
    <property type="nucleotide sequence ID" value="NZ_JH597773.1"/>
</dbReference>
<dbReference type="Pfam" id="PF01370">
    <property type="entry name" value="Epimerase"/>
    <property type="match status" value="1"/>
</dbReference>
<feature type="domain" description="NAD-dependent epimerase/dehydratase" evidence="1">
    <location>
        <begin position="7"/>
        <end position="234"/>
    </location>
</feature>